<accession>A0A2I2KRT9</accession>
<organism evidence="3 4">
    <name type="scientific">Frankia canadensis</name>
    <dbReference type="NCBI Taxonomy" id="1836972"/>
    <lineage>
        <taxon>Bacteria</taxon>
        <taxon>Bacillati</taxon>
        <taxon>Actinomycetota</taxon>
        <taxon>Actinomycetes</taxon>
        <taxon>Frankiales</taxon>
        <taxon>Frankiaceae</taxon>
        <taxon>Frankia</taxon>
    </lineage>
</organism>
<keyword evidence="1" id="KW-1277">Toxin-antitoxin system</keyword>
<dbReference type="AlphaFoldDB" id="A0A2I2KRT9"/>
<feature type="region of interest" description="Disordered" evidence="2">
    <location>
        <begin position="68"/>
        <end position="92"/>
    </location>
</feature>
<gene>
    <name evidence="3" type="primary">vapB</name>
    <name evidence="3" type="ORF">FRACA_2440002</name>
</gene>
<reference evidence="3 4" key="1">
    <citation type="submission" date="2017-06" db="EMBL/GenBank/DDBJ databases">
        <authorList>
            <person name="Kim H.J."/>
            <person name="Triplett B.A."/>
        </authorList>
    </citation>
    <scope>NUCLEOTIDE SEQUENCE [LARGE SCALE GENOMIC DNA]</scope>
    <source>
        <strain evidence="3">FRACA_ARgP5</strain>
    </source>
</reference>
<dbReference type="InterPro" id="IPR011660">
    <property type="entry name" value="VapB-like"/>
</dbReference>
<evidence type="ECO:0000256" key="1">
    <source>
        <dbReference type="ARBA" id="ARBA00022649"/>
    </source>
</evidence>
<sequence>MGTLRIRQTSAMALTIDDPATEQLAADVAALTGETTTKAITVALRERRARLTAARAAADRRARLLRFLADDTQPQTSPDEREEILGHGPPAL</sequence>
<protein>
    <submittedName>
        <fullName evidence="3">Antitoxin VapB</fullName>
    </submittedName>
</protein>
<proteinExistence type="predicted"/>
<dbReference type="EMBL" id="FZMO01000162">
    <property type="protein sequence ID" value="SNQ48384.1"/>
    <property type="molecule type" value="Genomic_DNA"/>
</dbReference>
<evidence type="ECO:0000313" key="4">
    <source>
        <dbReference type="Proteomes" id="UP000234331"/>
    </source>
</evidence>
<evidence type="ECO:0000256" key="2">
    <source>
        <dbReference type="SAM" id="MobiDB-lite"/>
    </source>
</evidence>
<dbReference type="Pfam" id="PF07704">
    <property type="entry name" value="PSK_trans_fac"/>
    <property type="match status" value="1"/>
</dbReference>
<name>A0A2I2KRT9_9ACTN</name>
<dbReference type="Proteomes" id="UP000234331">
    <property type="component" value="Unassembled WGS sequence"/>
</dbReference>
<keyword evidence="4" id="KW-1185">Reference proteome</keyword>
<dbReference type="RefSeq" id="WP_207770316.1">
    <property type="nucleotide sequence ID" value="NZ_FZMO01000162.1"/>
</dbReference>
<evidence type="ECO:0000313" key="3">
    <source>
        <dbReference type="EMBL" id="SNQ48384.1"/>
    </source>
</evidence>